<dbReference type="PROSITE" id="PS50262">
    <property type="entry name" value="G_PROTEIN_RECEP_F1_2"/>
    <property type="match status" value="1"/>
</dbReference>
<dbReference type="GO" id="GO:0005886">
    <property type="term" value="C:plasma membrane"/>
    <property type="evidence" value="ECO:0007669"/>
    <property type="project" value="TreeGrafter"/>
</dbReference>
<organism evidence="13 14">
    <name type="scientific">Anopheles farauti</name>
    <dbReference type="NCBI Taxonomy" id="69004"/>
    <lineage>
        <taxon>Eukaryota</taxon>
        <taxon>Metazoa</taxon>
        <taxon>Ecdysozoa</taxon>
        <taxon>Arthropoda</taxon>
        <taxon>Hexapoda</taxon>
        <taxon>Insecta</taxon>
        <taxon>Pterygota</taxon>
        <taxon>Neoptera</taxon>
        <taxon>Endopterygota</taxon>
        <taxon>Diptera</taxon>
        <taxon>Nematocera</taxon>
        <taxon>Culicoidea</taxon>
        <taxon>Culicidae</taxon>
        <taxon>Anophelinae</taxon>
        <taxon>Anopheles</taxon>
    </lineage>
</organism>
<evidence type="ECO:0000256" key="7">
    <source>
        <dbReference type="ARBA" id="ARBA00023170"/>
    </source>
</evidence>
<dbReference type="PRINTS" id="PR00237">
    <property type="entry name" value="GPCRRHODOPSN"/>
</dbReference>
<keyword evidence="6 11" id="KW-0472">Membrane</keyword>
<sequence length="502" mass="55795">MAVGAGVSETVLRWITALNWSAEVGADLLTGGAVSNREQTGMTMVGYWERSLKNLSTDQRTVFTVFSIMVMVMAIFGNIVTIITNVRREQRHLLRVCMLSLAFSDIAFVVVTSVVYLSQFNTEFNSLWTLGELMCTFSPFVQTMAVLVNSITLVAIALDRYMAVRSLVKGIWEPNGWFCATCAVLIWGLAAGIASPMLTLYEVYDIVVLTTDSQQPIEIVNGYYMATICATDKSKNSYYFVIVFVVIFLPLLGAFCWLNGVIARAFWTRRKPVVGGELKGPRKCAPSSTGHSSNDKKTLTTVTTHPIVEKRTPASVFTSNCTCPHHQTTAIVGEQTTQTDAAGVLPSAKQHQQQHQQQSSAQGQPSEAISNRRRRQVHMFKAIVALMLVFFVCRLPMWVFLLVKMVGEANTSAYWNLHYSFGILAMVNAVLNPLMYTFLTETIRFTLFVKAYCVRACVQPCRKGALWAKGRECGFKRHRDTKDRESGDGGKEAHPAGIYMGD</sequence>
<feature type="region of interest" description="Disordered" evidence="10">
    <location>
        <begin position="344"/>
        <end position="370"/>
    </location>
</feature>
<evidence type="ECO:0000313" key="14">
    <source>
        <dbReference type="Proteomes" id="UP000075886"/>
    </source>
</evidence>
<keyword evidence="8 9" id="KW-0807">Transducer</keyword>
<dbReference type="EnsemblMetazoa" id="AFAF018117-RA">
    <property type="protein sequence ID" value="AFAF018117-PA"/>
    <property type="gene ID" value="AFAF018117"/>
</dbReference>
<feature type="transmembrane region" description="Helical" evidence="11">
    <location>
        <begin position="238"/>
        <end position="262"/>
    </location>
</feature>
<feature type="compositionally biased region" description="Basic and acidic residues" evidence="10">
    <location>
        <begin position="479"/>
        <end position="494"/>
    </location>
</feature>
<feature type="region of interest" description="Disordered" evidence="10">
    <location>
        <begin position="479"/>
        <end position="502"/>
    </location>
</feature>
<accession>A0A182QW88</accession>
<dbReference type="STRING" id="69004.A0A182QW88"/>
<protein>
    <recommendedName>
        <fullName evidence="12">G-protein coupled receptors family 1 profile domain-containing protein</fullName>
    </recommendedName>
</protein>
<evidence type="ECO:0000256" key="10">
    <source>
        <dbReference type="SAM" id="MobiDB-lite"/>
    </source>
</evidence>
<proteinExistence type="inferred from homology"/>
<reference evidence="14" key="1">
    <citation type="submission" date="2014-01" db="EMBL/GenBank/DDBJ databases">
        <title>The Genome Sequence of Anopheles farauti FAR1 (V2).</title>
        <authorList>
            <consortium name="The Broad Institute Genomics Platform"/>
            <person name="Neafsey D.E."/>
            <person name="Besansky N."/>
            <person name="Howell P."/>
            <person name="Walton C."/>
            <person name="Young S.K."/>
            <person name="Zeng Q."/>
            <person name="Gargeya S."/>
            <person name="Fitzgerald M."/>
            <person name="Haas B."/>
            <person name="Abouelleil A."/>
            <person name="Allen A.W."/>
            <person name="Alvarado L."/>
            <person name="Arachchi H.M."/>
            <person name="Berlin A.M."/>
            <person name="Chapman S.B."/>
            <person name="Gainer-Dewar J."/>
            <person name="Goldberg J."/>
            <person name="Griggs A."/>
            <person name="Gujja S."/>
            <person name="Hansen M."/>
            <person name="Howarth C."/>
            <person name="Imamovic A."/>
            <person name="Ireland A."/>
            <person name="Larimer J."/>
            <person name="McCowan C."/>
            <person name="Murphy C."/>
            <person name="Pearson M."/>
            <person name="Poon T.W."/>
            <person name="Priest M."/>
            <person name="Roberts A."/>
            <person name="Saif S."/>
            <person name="Shea T."/>
            <person name="Sisk P."/>
            <person name="Sykes S."/>
            <person name="Wortman J."/>
            <person name="Nusbaum C."/>
            <person name="Birren B."/>
        </authorList>
    </citation>
    <scope>NUCLEOTIDE SEQUENCE [LARGE SCALE GENOMIC DNA]</scope>
    <source>
        <strain evidence="14">FAR1</strain>
    </source>
</reference>
<dbReference type="PROSITE" id="PS00237">
    <property type="entry name" value="G_PROTEIN_RECEP_F1_1"/>
    <property type="match status" value="1"/>
</dbReference>
<dbReference type="CDD" id="cd00637">
    <property type="entry name" value="7tm_classA_rhodopsin-like"/>
    <property type="match status" value="1"/>
</dbReference>
<feature type="region of interest" description="Disordered" evidence="10">
    <location>
        <begin position="277"/>
        <end position="303"/>
    </location>
</feature>
<name>A0A182QW88_9DIPT</name>
<evidence type="ECO:0000256" key="1">
    <source>
        <dbReference type="ARBA" id="ARBA00004141"/>
    </source>
</evidence>
<keyword evidence="4 11" id="KW-1133">Transmembrane helix</keyword>
<feature type="transmembrane region" description="Helical" evidence="11">
    <location>
        <begin position="421"/>
        <end position="439"/>
    </location>
</feature>
<feature type="transmembrane region" description="Helical" evidence="11">
    <location>
        <begin position="178"/>
        <end position="201"/>
    </location>
</feature>
<dbReference type="Proteomes" id="UP000075886">
    <property type="component" value="Unassembled WGS sequence"/>
</dbReference>
<dbReference type="VEuPathDB" id="VectorBase:AFAF018117"/>
<evidence type="ECO:0000256" key="9">
    <source>
        <dbReference type="RuleBase" id="RU000688"/>
    </source>
</evidence>
<evidence type="ECO:0000256" key="2">
    <source>
        <dbReference type="ARBA" id="ARBA00010663"/>
    </source>
</evidence>
<feature type="domain" description="G-protein coupled receptors family 1 profile" evidence="12">
    <location>
        <begin position="77"/>
        <end position="436"/>
    </location>
</feature>
<evidence type="ECO:0000313" key="13">
    <source>
        <dbReference type="EnsemblMetazoa" id="AFAF018117-PA"/>
    </source>
</evidence>
<dbReference type="EMBL" id="AXCN02001087">
    <property type="status" value="NOT_ANNOTATED_CDS"/>
    <property type="molecule type" value="Genomic_DNA"/>
</dbReference>
<keyword evidence="14" id="KW-1185">Reference proteome</keyword>
<dbReference type="InterPro" id="IPR000276">
    <property type="entry name" value="GPCR_Rhodpsn"/>
</dbReference>
<dbReference type="InterPro" id="IPR017452">
    <property type="entry name" value="GPCR_Rhodpsn_7TM"/>
</dbReference>
<dbReference type="AlphaFoldDB" id="A0A182QW88"/>
<keyword evidence="7 9" id="KW-0675">Receptor</keyword>
<comment type="subcellular location">
    <subcellularLocation>
        <location evidence="1">Membrane</location>
        <topology evidence="1">Multi-pass membrane protein</topology>
    </subcellularLocation>
</comment>
<evidence type="ECO:0000256" key="5">
    <source>
        <dbReference type="ARBA" id="ARBA00023040"/>
    </source>
</evidence>
<feature type="transmembrane region" description="Helical" evidence="11">
    <location>
        <begin position="96"/>
        <end position="117"/>
    </location>
</feature>
<evidence type="ECO:0000256" key="8">
    <source>
        <dbReference type="ARBA" id="ARBA00023224"/>
    </source>
</evidence>
<comment type="similarity">
    <text evidence="2 9">Belongs to the G-protein coupled receptor 1 family.</text>
</comment>
<dbReference type="Gene3D" id="1.20.1070.10">
    <property type="entry name" value="Rhodopsin 7-helix transmembrane proteins"/>
    <property type="match status" value="2"/>
</dbReference>
<dbReference type="SUPFAM" id="SSF81321">
    <property type="entry name" value="Family A G protein-coupled receptor-like"/>
    <property type="match status" value="1"/>
</dbReference>
<keyword evidence="5 9" id="KW-0297">G-protein coupled receptor</keyword>
<reference evidence="13" key="2">
    <citation type="submission" date="2020-05" db="UniProtKB">
        <authorList>
            <consortium name="EnsemblMetazoa"/>
        </authorList>
    </citation>
    <scope>IDENTIFICATION</scope>
    <source>
        <strain evidence="13">FAR1</strain>
    </source>
</reference>
<dbReference type="GO" id="GO:0008188">
    <property type="term" value="F:neuropeptide receptor activity"/>
    <property type="evidence" value="ECO:0007669"/>
    <property type="project" value="TreeGrafter"/>
</dbReference>
<evidence type="ECO:0000256" key="6">
    <source>
        <dbReference type="ARBA" id="ARBA00023136"/>
    </source>
</evidence>
<keyword evidence="3 9" id="KW-0812">Transmembrane</keyword>
<evidence type="ECO:0000256" key="3">
    <source>
        <dbReference type="ARBA" id="ARBA00022692"/>
    </source>
</evidence>
<dbReference type="PANTHER" id="PTHR24238">
    <property type="entry name" value="G-PROTEIN COUPLED RECEPTOR"/>
    <property type="match status" value="1"/>
</dbReference>
<evidence type="ECO:0000259" key="12">
    <source>
        <dbReference type="PROSITE" id="PS50262"/>
    </source>
</evidence>
<evidence type="ECO:0000256" key="4">
    <source>
        <dbReference type="ARBA" id="ARBA00022989"/>
    </source>
</evidence>
<dbReference type="Pfam" id="PF00001">
    <property type="entry name" value="7tm_1"/>
    <property type="match status" value="1"/>
</dbReference>
<feature type="compositionally biased region" description="Low complexity" evidence="10">
    <location>
        <begin position="346"/>
        <end position="366"/>
    </location>
</feature>
<feature type="transmembrane region" description="Helical" evidence="11">
    <location>
        <begin position="382"/>
        <end position="401"/>
    </location>
</feature>
<feature type="transmembrane region" description="Helical" evidence="11">
    <location>
        <begin position="137"/>
        <end position="158"/>
    </location>
</feature>
<dbReference type="PANTHER" id="PTHR24238:SF58">
    <property type="entry name" value="FI22604P1"/>
    <property type="match status" value="1"/>
</dbReference>
<feature type="transmembrane region" description="Helical" evidence="11">
    <location>
        <begin position="62"/>
        <end position="84"/>
    </location>
</feature>
<evidence type="ECO:0000256" key="11">
    <source>
        <dbReference type="SAM" id="Phobius"/>
    </source>
</evidence>